<evidence type="ECO:0000256" key="2">
    <source>
        <dbReference type="ARBA" id="ARBA00022729"/>
    </source>
</evidence>
<accession>A0A2K1K3G7</accession>
<evidence type="ECO:0000259" key="7">
    <source>
        <dbReference type="PROSITE" id="PS00623"/>
    </source>
</evidence>
<dbReference type="KEGG" id="ppp:112286513"/>
<reference evidence="9 11" key="1">
    <citation type="journal article" date="2008" name="Science">
        <title>The Physcomitrella genome reveals evolutionary insights into the conquest of land by plants.</title>
        <authorList>
            <person name="Rensing S."/>
            <person name="Lang D."/>
            <person name="Zimmer A."/>
            <person name="Terry A."/>
            <person name="Salamov A."/>
            <person name="Shapiro H."/>
            <person name="Nishiyama T."/>
            <person name="Perroud P.-F."/>
            <person name="Lindquist E."/>
            <person name="Kamisugi Y."/>
            <person name="Tanahashi T."/>
            <person name="Sakakibara K."/>
            <person name="Fujita T."/>
            <person name="Oishi K."/>
            <person name="Shin-I T."/>
            <person name="Kuroki Y."/>
            <person name="Toyoda A."/>
            <person name="Suzuki Y."/>
            <person name="Hashimoto A."/>
            <person name="Yamaguchi K."/>
            <person name="Sugano A."/>
            <person name="Kohara Y."/>
            <person name="Fujiyama A."/>
            <person name="Anterola A."/>
            <person name="Aoki S."/>
            <person name="Ashton N."/>
            <person name="Barbazuk W.B."/>
            <person name="Barker E."/>
            <person name="Bennetzen J."/>
            <person name="Bezanilla M."/>
            <person name="Blankenship R."/>
            <person name="Cho S.H."/>
            <person name="Dutcher S."/>
            <person name="Estelle M."/>
            <person name="Fawcett J.A."/>
            <person name="Gundlach H."/>
            <person name="Hanada K."/>
            <person name="Heyl A."/>
            <person name="Hicks K.A."/>
            <person name="Hugh J."/>
            <person name="Lohr M."/>
            <person name="Mayer K."/>
            <person name="Melkozernov A."/>
            <person name="Murata T."/>
            <person name="Nelson D."/>
            <person name="Pils B."/>
            <person name="Prigge M."/>
            <person name="Reiss B."/>
            <person name="Renner T."/>
            <person name="Rombauts S."/>
            <person name="Rushton P."/>
            <person name="Sanderfoot A."/>
            <person name="Schween G."/>
            <person name="Shiu S.-H."/>
            <person name="Stueber K."/>
            <person name="Theodoulou F.L."/>
            <person name="Tu H."/>
            <person name="Van de Peer Y."/>
            <person name="Verrier P.J."/>
            <person name="Waters E."/>
            <person name="Wood A."/>
            <person name="Yang L."/>
            <person name="Cove D."/>
            <person name="Cuming A."/>
            <person name="Hasebe M."/>
            <person name="Lucas S."/>
            <person name="Mishler D.B."/>
            <person name="Reski R."/>
            <person name="Grigoriev I."/>
            <person name="Quatrano R.S."/>
            <person name="Boore J.L."/>
        </authorList>
    </citation>
    <scope>NUCLEOTIDE SEQUENCE [LARGE SCALE GENOMIC DNA]</scope>
    <source>
        <strain evidence="10 11">cv. Gransden 2004</strain>
    </source>
</reference>
<dbReference type="InterPro" id="IPR007867">
    <property type="entry name" value="GMC_OxRtase_C"/>
</dbReference>
<dbReference type="RefSeq" id="XP_024384217.1">
    <property type="nucleotide sequence ID" value="XM_024528449.2"/>
</dbReference>
<evidence type="ECO:0000256" key="4">
    <source>
        <dbReference type="PIRSR" id="PIRSR000137-3"/>
    </source>
</evidence>
<dbReference type="PANTHER" id="PTHR45968:SF3">
    <property type="entry name" value="OS04G0573100 PROTEIN"/>
    <property type="match status" value="1"/>
</dbReference>
<dbReference type="InterPro" id="IPR012132">
    <property type="entry name" value="GMC_OxRdtase"/>
</dbReference>
<feature type="chain" id="PRO_5043158224" description="Glucose-methanol-choline oxidoreductase N-terminal domain-containing protein" evidence="6">
    <location>
        <begin position="26"/>
        <end position="581"/>
    </location>
</feature>
<evidence type="ECO:0000256" key="1">
    <source>
        <dbReference type="ARBA" id="ARBA00010790"/>
    </source>
</evidence>
<dbReference type="Pfam" id="PF00732">
    <property type="entry name" value="GMC_oxred_N"/>
    <property type="match status" value="1"/>
</dbReference>
<evidence type="ECO:0000313" key="10">
    <source>
        <dbReference type="EnsemblPlants" id="Pp3c9_16990V3.1"/>
    </source>
</evidence>
<evidence type="ECO:0000256" key="6">
    <source>
        <dbReference type="SAM" id="SignalP"/>
    </source>
</evidence>
<dbReference type="Gene3D" id="3.50.50.60">
    <property type="entry name" value="FAD/NAD(P)-binding domain"/>
    <property type="match status" value="1"/>
</dbReference>
<feature type="domain" description="Glucose-methanol-choline oxidoreductase N-terminal" evidence="8">
    <location>
        <begin position="294"/>
        <end position="308"/>
    </location>
</feature>
<proteinExistence type="inferred from homology"/>
<feature type="domain" description="Glucose-methanol-choline oxidoreductase N-terminal" evidence="7">
    <location>
        <begin position="133"/>
        <end position="156"/>
    </location>
</feature>
<dbReference type="PIRSF" id="PIRSF000137">
    <property type="entry name" value="Alcohol_oxidase"/>
    <property type="match status" value="1"/>
</dbReference>
<dbReference type="RefSeq" id="XP_024384219.1">
    <property type="nucleotide sequence ID" value="XM_024528451.2"/>
</dbReference>
<dbReference type="Gene3D" id="3.30.410.40">
    <property type="match status" value="1"/>
</dbReference>
<name>A0A2K1K3G7_PHYPA</name>
<evidence type="ECO:0000259" key="8">
    <source>
        <dbReference type="PROSITE" id="PS00624"/>
    </source>
</evidence>
<comment type="cofactor">
    <cofactor evidence="3">
        <name>FAD</name>
        <dbReference type="ChEBI" id="CHEBI:57692"/>
    </cofactor>
</comment>
<dbReference type="EnsemblPlants" id="Pp3c9_16990V3.2">
    <property type="protein sequence ID" value="Pp3c9_16990V3.2"/>
    <property type="gene ID" value="Pp3c9_16990"/>
</dbReference>
<dbReference type="Pfam" id="PF05199">
    <property type="entry name" value="GMC_oxred_C"/>
    <property type="match status" value="1"/>
</dbReference>
<keyword evidence="5" id="KW-0285">Flavoprotein</keyword>
<feature type="binding site" evidence="3">
    <location>
        <begin position="557"/>
        <end position="558"/>
    </location>
    <ligand>
        <name>FAD</name>
        <dbReference type="ChEBI" id="CHEBI:57692"/>
    </ligand>
</feature>
<feature type="disulfide bond" evidence="4">
    <location>
        <begin position="457"/>
        <end position="509"/>
    </location>
</feature>
<dbReference type="FunCoup" id="A0A2K1K3G7">
    <property type="interactions" value="393"/>
</dbReference>
<feature type="binding site" evidence="3">
    <location>
        <position position="248"/>
    </location>
    <ligand>
        <name>FAD</name>
        <dbReference type="ChEBI" id="CHEBI:57692"/>
    </ligand>
</feature>
<dbReference type="EnsemblPlants" id="Pp3c9_16990V3.1">
    <property type="protein sequence ID" value="Pp3c9_16990V3.1"/>
    <property type="gene ID" value="Pp3c9_16990"/>
</dbReference>
<dbReference type="AlphaFoldDB" id="A0A2K1K3G7"/>
<dbReference type="RefSeq" id="XP_024384218.1">
    <property type="nucleotide sequence ID" value="XM_024528450.2"/>
</dbReference>
<sequence length="581" mass="62310">MATGIRLRIMRLLVAINLVILSRLSQYSANAAVSIRLAGGDYPFLKNASAAPPVATDFDYIIVGGGTAGCPLAATLSLNYSVLLLERGNTPYGNPDIESAANFGKLISNIQGNTWFSPVQSFQSQDGVFNRRARVLGGGSSINAGFYSRASDDYVSRAGWDAGMVASAYEWVESVVAFFPRLQQWQTAVRDALLEVGVGPDNGRTYKHASGTKVGGSIFDEAGKRHTAADLLQFANPNNITVLLFANVHRILFAPPVPGSPPRAIGVVFSDVLGFQHQASLRQVEGSEVILAAGAIGSPHLLMTSGIGDADVLGPLGIPIVVNLTGVGKDMADNPANAIYVPSPNPVEVSLIETVGITNFGSFIETASGSQASLSQVGSLGIMAPWFRSEELVVKYAEALNNLPVRTQQILGQAGVILQKVDGPSSKGNLTLNQSNIEDNPLVQFNYFSEPEDLYTCIESTRMVKQILETEAMRNYTYTTLPETILNNAELVGNLIPTRLDVDTLSEWCRNTVITIWHYHGGCGVGTVVDNEHRIIGAVGIRVIDGSTFNSSPGTNPQATVMMLGRYMGLKIHQDRQRAVR</sequence>
<evidence type="ECO:0000313" key="11">
    <source>
        <dbReference type="Proteomes" id="UP000006727"/>
    </source>
</evidence>
<dbReference type="PANTHER" id="PTHR45968">
    <property type="entry name" value="OSJNBA0019K04.7 PROTEIN"/>
    <property type="match status" value="1"/>
</dbReference>
<feature type="binding site" evidence="3">
    <location>
        <position position="135"/>
    </location>
    <ligand>
        <name>FAD</name>
        <dbReference type="ChEBI" id="CHEBI:57692"/>
    </ligand>
</feature>
<dbReference type="Gramene" id="Pp3c9_16990V3.2">
    <property type="protein sequence ID" value="Pp3c9_16990V3.2"/>
    <property type="gene ID" value="Pp3c9_16990"/>
</dbReference>
<dbReference type="GeneID" id="112286513"/>
<dbReference type="PROSITE" id="PS00623">
    <property type="entry name" value="GMC_OXRED_1"/>
    <property type="match status" value="1"/>
</dbReference>
<dbReference type="OrthoDB" id="269227at2759"/>
<dbReference type="STRING" id="3218.A0A2K1K3G7"/>
<dbReference type="SUPFAM" id="SSF51905">
    <property type="entry name" value="FAD/NAD(P)-binding domain"/>
    <property type="match status" value="1"/>
</dbReference>
<keyword evidence="2 6" id="KW-0732">Signal</keyword>
<evidence type="ECO:0000313" key="9">
    <source>
        <dbReference type="EMBL" id="PNR48322.1"/>
    </source>
</evidence>
<gene>
    <name evidence="10" type="primary">LOC112286513</name>
    <name evidence="9" type="ORF">PHYPA_012798</name>
</gene>
<dbReference type="PROSITE" id="PS00624">
    <property type="entry name" value="GMC_OXRED_2"/>
    <property type="match status" value="1"/>
</dbReference>
<protein>
    <recommendedName>
        <fullName evidence="7 8">Glucose-methanol-choline oxidoreductase N-terminal domain-containing protein</fullName>
    </recommendedName>
</protein>
<keyword evidence="3 5" id="KW-0274">FAD</keyword>
<dbReference type="InterPro" id="IPR036188">
    <property type="entry name" value="FAD/NAD-bd_sf"/>
</dbReference>
<dbReference type="SUPFAM" id="SSF54373">
    <property type="entry name" value="FAD-linked reductases, C-terminal domain"/>
    <property type="match status" value="1"/>
</dbReference>
<reference evidence="9 11" key="2">
    <citation type="journal article" date="2018" name="Plant J.">
        <title>The Physcomitrella patens chromosome-scale assembly reveals moss genome structure and evolution.</title>
        <authorList>
            <person name="Lang D."/>
            <person name="Ullrich K.K."/>
            <person name="Murat F."/>
            <person name="Fuchs J."/>
            <person name="Jenkins J."/>
            <person name="Haas F.B."/>
            <person name="Piednoel M."/>
            <person name="Gundlach H."/>
            <person name="Van Bel M."/>
            <person name="Meyberg R."/>
            <person name="Vives C."/>
            <person name="Morata J."/>
            <person name="Symeonidi A."/>
            <person name="Hiss M."/>
            <person name="Muchero W."/>
            <person name="Kamisugi Y."/>
            <person name="Saleh O."/>
            <person name="Blanc G."/>
            <person name="Decker E.L."/>
            <person name="van Gessel N."/>
            <person name="Grimwood J."/>
            <person name="Hayes R.D."/>
            <person name="Graham S.W."/>
            <person name="Gunter L.E."/>
            <person name="McDaniel S.F."/>
            <person name="Hoernstein S.N.W."/>
            <person name="Larsson A."/>
            <person name="Li F.W."/>
            <person name="Perroud P.F."/>
            <person name="Phillips J."/>
            <person name="Ranjan P."/>
            <person name="Rokshar D.S."/>
            <person name="Rothfels C.J."/>
            <person name="Schneider L."/>
            <person name="Shu S."/>
            <person name="Stevenson D.W."/>
            <person name="Thummler F."/>
            <person name="Tillich M."/>
            <person name="Villarreal Aguilar J.C."/>
            <person name="Widiez T."/>
            <person name="Wong G.K."/>
            <person name="Wymore A."/>
            <person name="Zhang Y."/>
            <person name="Zimmer A.D."/>
            <person name="Quatrano R.S."/>
            <person name="Mayer K.F.X."/>
            <person name="Goodstein D."/>
            <person name="Casacuberta J.M."/>
            <person name="Vandepoele K."/>
            <person name="Reski R."/>
            <person name="Cuming A.C."/>
            <person name="Tuskan G.A."/>
            <person name="Maumus F."/>
            <person name="Salse J."/>
            <person name="Schmutz J."/>
            <person name="Rensing S.A."/>
        </authorList>
    </citation>
    <scope>NUCLEOTIDE SEQUENCE [LARGE SCALE GENOMIC DNA]</scope>
    <source>
        <strain evidence="10 11">cv. Gransden 2004</strain>
    </source>
</reference>
<dbReference type="GO" id="GO:0050660">
    <property type="term" value="F:flavin adenine dinucleotide binding"/>
    <property type="evidence" value="ECO:0007669"/>
    <property type="project" value="InterPro"/>
</dbReference>
<dbReference type="EMBL" id="ABEU02000009">
    <property type="protein sequence ID" value="PNR48322.1"/>
    <property type="molecule type" value="Genomic_DNA"/>
</dbReference>
<feature type="signal peptide" evidence="6">
    <location>
        <begin position="1"/>
        <end position="25"/>
    </location>
</feature>
<reference evidence="10" key="3">
    <citation type="submission" date="2020-12" db="UniProtKB">
        <authorList>
            <consortium name="EnsemblPlants"/>
        </authorList>
    </citation>
    <scope>IDENTIFICATION</scope>
</reference>
<dbReference type="Proteomes" id="UP000006727">
    <property type="component" value="Chromosome 9"/>
</dbReference>
<comment type="similarity">
    <text evidence="1 5">Belongs to the GMC oxidoreductase family.</text>
</comment>
<keyword evidence="4" id="KW-1015">Disulfide bond</keyword>
<organism evidence="9">
    <name type="scientific">Physcomitrium patens</name>
    <name type="common">Spreading-leaved earth moss</name>
    <name type="synonym">Physcomitrella patens</name>
    <dbReference type="NCBI Taxonomy" id="3218"/>
    <lineage>
        <taxon>Eukaryota</taxon>
        <taxon>Viridiplantae</taxon>
        <taxon>Streptophyta</taxon>
        <taxon>Embryophyta</taxon>
        <taxon>Bryophyta</taxon>
        <taxon>Bryophytina</taxon>
        <taxon>Bryopsida</taxon>
        <taxon>Funariidae</taxon>
        <taxon>Funariales</taxon>
        <taxon>Funariaceae</taxon>
        <taxon>Physcomitrium</taxon>
    </lineage>
</organism>
<feature type="binding site" evidence="3">
    <location>
        <begin position="517"/>
        <end position="518"/>
    </location>
    <ligand>
        <name>FAD</name>
        <dbReference type="ChEBI" id="CHEBI:57692"/>
    </ligand>
</feature>
<dbReference type="PaxDb" id="3218-PP1S78_69V6.1"/>
<evidence type="ECO:0000256" key="5">
    <source>
        <dbReference type="RuleBase" id="RU003968"/>
    </source>
</evidence>
<evidence type="ECO:0000256" key="3">
    <source>
        <dbReference type="PIRSR" id="PIRSR000137-2"/>
    </source>
</evidence>
<keyword evidence="11" id="KW-1185">Reference proteome</keyword>
<dbReference type="InterPro" id="IPR051871">
    <property type="entry name" value="GMC_Oxidoreductase-Related"/>
</dbReference>
<dbReference type="Gramene" id="Pp3c9_16990V3.1">
    <property type="protein sequence ID" value="Pp3c9_16990V3.1"/>
    <property type="gene ID" value="Pp3c9_16990"/>
</dbReference>
<dbReference type="GO" id="GO:0016614">
    <property type="term" value="F:oxidoreductase activity, acting on CH-OH group of donors"/>
    <property type="evidence" value="ECO:0007669"/>
    <property type="project" value="InterPro"/>
</dbReference>
<feature type="binding site" evidence="3">
    <location>
        <position position="546"/>
    </location>
    <ligand>
        <name>FAD</name>
        <dbReference type="ChEBI" id="CHEBI:57692"/>
    </ligand>
</feature>
<dbReference type="InterPro" id="IPR000172">
    <property type="entry name" value="GMC_OxRdtase_N"/>
</dbReference>